<name>A0ABV8LMA2_9ACTN</name>
<evidence type="ECO:0000313" key="2">
    <source>
        <dbReference type="EMBL" id="MFC4131875.1"/>
    </source>
</evidence>
<evidence type="ECO:0008006" key="4">
    <source>
        <dbReference type="Google" id="ProtNLM"/>
    </source>
</evidence>
<protein>
    <recommendedName>
        <fullName evidence="4">RING-type E3 ubiquitin transferase</fullName>
    </recommendedName>
</protein>
<comment type="caution">
    <text evidence="2">The sequence shown here is derived from an EMBL/GenBank/DDBJ whole genome shotgun (WGS) entry which is preliminary data.</text>
</comment>
<evidence type="ECO:0000313" key="3">
    <source>
        <dbReference type="Proteomes" id="UP001595816"/>
    </source>
</evidence>
<keyword evidence="1" id="KW-0812">Transmembrane</keyword>
<dbReference type="CDD" id="cd02883">
    <property type="entry name" value="NUDIX_Hydrolase"/>
    <property type="match status" value="1"/>
</dbReference>
<dbReference type="RefSeq" id="WP_253763427.1">
    <property type="nucleotide sequence ID" value="NZ_JAMZDZ010000001.1"/>
</dbReference>
<reference evidence="3" key="1">
    <citation type="journal article" date="2019" name="Int. J. Syst. Evol. Microbiol.">
        <title>The Global Catalogue of Microorganisms (GCM) 10K type strain sequencing project: providing services to taxonomists for standard genome sequencing and annotation.</title>
        <authorList>
            <consortium name="The Broad Institute Genomics Platform"/>
            <consortium name="The Broad Institute Genome Sequencing Center for Infectious Disease"/>
            <person name="Wu L."/>
            <person name="Ma J."/>
        </authorList>
    </citation>
    <scope>NUCLEOTIDE SEQUENCE [LARGE SCALE GENOMIC DNA]</scope>
    <source>
        <strain evidence="3">CGMCC 4.7289</strain>
    </source>
</reference>
<gene>
    <name evidence="2" type="ORF">ACFOZ4_14800</name>
</gene>
<dbReference type="Proteomes" id="UP001595816">
    <property type="component" value="Unassembled WGS sequence"/>
</dbReference>
<dbReference type="EMBL" id="JBHSAY010000008">
    <property type="protein sequence ID" value="MFC4131875.1"/>
    <property type="molecule type" value="Genomic_DNA"/>
</dbReference>
<proteinExistence type="predicted"/>
<organism evidence="2 3">
    <name type="scientific">Hamadaea flava</name>
    <dbReference type="NCBI Taxonomy" id="1742688"/>
    <lineage>
        <taxon>Bacteria</taxon>
        <taxon>Bacillati</taxon>
        <taxon>Actinomycetota</taxon>
        <taxon>Actinomycetes</taxon>
        <taxon>Micromonosporales</taxon>
        <taxon>Micromonosporaceae</taxon>
        <taxon>Hamadaea</taxon>
    </lineage>
</organism>
<accession>A0ABV8LMA2</accession>
<keyword evidence="1" id="KW-0472">Membrane</keyword>
<keyword evidence="3" id="KW-1185">Reference proteome</keyword>
<evidence type="ECO:0000256" key="1">
    <source>
        <dbReference type="SAM" id="Phobius"/>
    </source>
</evidence>
<keyword evidence="1" id="KW-1133">Transmembrane helix</keyword>
<sequence>MSLGQLTTWASSGVTGLLIGSVLGLTLSVIFEDRLKRSLARTRRRLHAIRRGQRTGRSDFSFGGLSSSCLIVEGDGTFAIADEAVYILVCQEPVSLPPEIRKWIPEIAAEQEIKRQAGLPHHFNGQVYAVESLTSSRIPGTEEPEVHLRLRVSDYYSFLATQDLDRRFPDGSTLRSRYIDPVGPRAAPVFMSLSLGTSVVVVTKDDRILMCQRGESAGSRPLFWGVSADEGLSVSLDGAGQHAPRLYNVARRGMIEELSVEDHEYRLTLLAFTIDTLQHQWDSVFIAYLHELDSHDLAERLDRGAKDHSEINAYEFVPFRVDAVLSALSSSPNGTPRNWTPIAGVAFYLALIHDQGRASIERQGRRFAKQRRSRTLKHS</sequence>
<feature type="transmembrane region" description="Helical" evidence="1">
    <location>
        <begin position="6"/>
        <end position="31"/>
    </location>
</feature>